<dbReference type="Proteomes" id="UP000256869">
    <property type="component" value="Unassembled WGS sequence"/>
</dbReference>
<proteinExistence type="predicted"/>
<comment type="caution">
    <text evidence="5">The sequence shown here is derived from an EMBL/GenBank/DDBJ whole genome shotgun (WGS) entry which is preliminary data.</text>
</comment>
<dbReference type="RefSeq" id="WP_115991691.1">
    <property type="nucleotide sequence ID" value="NZ_QRDY01000002.1"/>
</dbReference>
<feature type="domain" description="HTH araC/xylS-type" evidence="4">
    <location>
        <begin position="193"/>
        <end position="291"/>
    </location>
</feature>
<dbReference type="InterPro" id="IPR018062">
    <property type="entry name" value="HTH_AraC-typ_CS"/>
</dbReference>
<dbReference type="Gene3D" id="1.10.10.60">
    <property type="entry name" value="Homeodomain-like"/>
    <property type="match status" value="2"/>
</dbReference>
<reference evidence="5 6" key="1">
    <citation type="submission" date="2018-07" db="EMBL/GenBank/DDBJ databases">
        <title>Genomic Encyclopedia of Type Strains, Phase III (KMG-III): the genomes of soil and plant-associated and newly described type strains.</title>
        <authorList>
            <person name="Whitman W."/>
        </authorList>
    </citation>
    <scope>NUCLEOTIDE SEQUENCE [LARGE SCALE GENOMIC DNA]</scope>
    <source>
        <strain evidence="5 6">CECT 8236</strain>
    </source>
</reference>
<dbReference type="InterPro" id="IPR018060">
    <property type="entry name" value="HTH_AraC"/>
</dbReference>
<dbReference type="GO" id="GO:0043565">
    <property type="term" value="F:sequence-specific DNA binding"/>
    <property type="evidence" value="ECO:0007669"/>
    <property type="project" value="InterPro"/>
</dbReference>
<dbReference type="InterPro" id="IPR020449">
    <property type="entry name" value="Tscrpt_reg_AraC-type_HTH"/>
</dbReference>
<dbReference type="Pfam" id="PF02311">
    <property type="entry name" value="AraC_binding"/>
    <property type="match status" value="1"/>
</dbReference>
<gene>
    <name evidence="5" type="ORF">DFP95_102371</name>
</gene>
<dbReference type="PROSITE" id="PS00041">
    <property type="entry name" value="HTH_ARAC_FAMILY_1"/>
    <property type="match status" value="1"/>
</dbReference>
<dbReference type="PRINTS" id="PR00032">
    <property type="entry name" value="HTHARAC"/>
</dbReference>
<evidence type="ECO:0000259" key="4">
    <source>
        <dbReference type="PROSITE" id="PS01124"/>
    </source>
</evidence>
<dbReference type="PANTHER" id="PTHR43280">
    <property type="entry name" value="ARAC-FAMILY TRANSCRIPTIONAL REGULATOR"/>
    <property type="match status" value="1"/>
</dbReference>
<dbReference type="InterPro" id="IPR037923">
    <property type="entry name" value="HTH-like"/>
</dbReference>
<name>A0A3D9ITV6_9BACL</name>
<evidence type="ECO:0000256" key="2">
    <source>
        <dbReference type="ARBA" id="ARBA00023125"/>
    </source>
</evidence>
<keyword evidence="1" id="KW-0805">Transcription regulation</keyword>
<organism evidence="5 6">
    <name type="scientific">Cohnella lupini</name>
    <dbReference type="NCBI Taxonomy" id="1294267"/>
    <lineage>
        <taxon>Bacteria</taxon>
        <taxon>Bacillati</taxon>
        <taxon>Bacillota</taxon>
        <taxon>Bacilli</taxon>
        <taxon>Bacillales</taxon>
        <taxon>Paenibacillaceae</taxon>
        <taxon>Cohnella</taxon>
    </lineage>
</organism>
<dbReference type="InterPro" id="IPR009057">
    <property type="entry name" value="Homeodomain-like_sf"/>
</dbReference>
<dbReference type="OrthoDB" id="2582835at2"/>
<dbReference type="AlphaFoldDB" id="A0A3D9ITV6"/>
<evidence type="ECO:0000313" key="6">
    <source>
        <dbReference type="Proteomes" id="UP000256869"/>
    </source>
</evidence>
<dbReference type="InterPro" id="IPR003313">
    <property type="entry name" value="AraC-bd"/>
</dbReference>
<dbReference type="Pfam" id="PF12833">
    <property type="entry name" value="HTH_18"/>
    <property type="match status" value="1"/>
</dbReference>
<dbReference type="SUPFAM" id="SSF51215">
    <property type="entry name" value="Regulatory protein AraC"/>
    <property type="match status" value="1"/>
</dbReference>
<keyword evidence="6" id="KW-1185">Reference proteome</keyword>
<evidence type="ECO:0000256" key="1">
    <source>
        <dbReference type="ARBA" id="ARBA00023015"/>
    </source>
</evidence>
<dbReference type="GO" id="GO:0003700">
    <property type="term" value="F:DNA-binding transcription factor activity"/>
    <property type="evidence" value="ECO:0007669"/>
    <property type="project" value="InterPro"/>
</dbReference>
<dbReference type="PANTHER" id="PTHR43280:SF28">
    <property type="entry name" value="HTH-TYPE TRANSCRIPTIONAL ACTIVATOR RHAS"/>
    <property type="match status" value="1"/>
</dbReference>
<keyword evidence="2" id="KW-0238">DNA-binding</keyword>
<sequence length="294" mass="33991">MERPIETFRGETFFNNDLLLYVNRTSEDFNVPLHNHDFIEFTYIAEGGGFHHIGTEVHAVRNGQLFYIPIGTSHVFRPVSSDLSKHPLIVYNCVFSQRLLMKLGEFASDTAIREFISSINEGSVSSFSLFDAGDSFEKLFIQLHREFSLPREGSGDYLYILLFQLLIIVYRTKKESGFPISPTSRTYNLTAFEQLLTYLEQNLAEDLSLRGLSRISRWSERHLQRLFKQHTEQTFNRYLQSIRIRRSCELLRTTSYKISTIAEMSGYKDISSFLAVFKRNVGATPSAYRKSVSL</sequence>
<dbReference type="SUPFAM" id="SSF46689">
    <property type="entry name" value="Homeodomain-like"/>
    <property type="match status" value="2"/>
</dbReference>
<dbReference type="SMART" id="SM00342">
    <property type="entry name" value="HTH_ARAC"/>
    <property type="match status" value="1"/>
</dbReference>
<dbReference type="InterPro" id="IPR014710">
    <property type="entry name" value="RmlC-like_jellyroll"/>
</dbReference>
<accession>A0A3D9ITV6</accession>
<protein>
    <submittedName>
        <fullName evidence="5">AraC family transcriptional regulator</fullName>
    </submittedName>
</protein>
<dbReference type="EMBL" id="QRDY01000002">
    <property type="protein sequence ID" value="RED64949.1"/>
    <property type="molecule type" value="Genomic_DNA"/>
</dbReference>
<evidence type="ECO:0000256" key="3">
    <source>
        <dbReference type="ARBA" id="ARBA00023163"/>
    </source>
</evidence>
<keyword evidence="3" id="KW-0804">Transcription</keyword>
<dbReference type="PROSITE" id="PS01124">
    <property type="entry name" value="HTH_ARAC_FAMILY_2"/>
    <property type="match status" value="1"/>
</dbReference>
<dbReference type="Gene3D" id="2.60.120.10">
    <property type="entry name" value="Jelly Rolls"/>
    <property type="match status" value="1"/>
</dbReference>
<evidence type="ECO:0000313" key="5">
    <source>
        <dbReference type="EMBL" id="RED64949.1"/>
    </source>
</evidence>